<evidence type="ECO:0000313" key="11">
    <source>
        <dbReference type="EMBL" id="SFJ75902.1"/>
    </source>
</evidence>
<dbReference type="SUPFAM" id="SSF47323">
    <property type="entry name" value="Anticodon-binding domain of a subclass of class I aminoacyl-tRNA synthetases"/>
    <property type="match status" value="2"/>
</dbReference>
<dbReference type="GO" id="GO:0006428">
    <property type="term" value="P:isoleucyl-tRNA aminoacylation"/>
    <property type="evidence" value="ECO:0007669"/>
    <property type="project" value="InterPro"/>
</dbReference>
<comment type="function">
    <text evidence="7">Catalyzes the attachment of isoleucine to tRNA(Ile). As IleRS can inadvertently accommodate and process structurally similar amino acids such as valine, to avoid such errors it has two additional distinct tRNA(Ile)-dependent editing activities. One activity is designated as 'pretransfer' editing and involves the hydrolysis of activated Val-AMP. The other activity is designated 'posttransfer' editing and involves deacylation of mischarged Val-tRNA(Ile).</text>
</comment>
<evidence type="ECO:0000313" key="12">
    <source>
        <dbReference type="Proteomes" id="UP000199545"/>
    </source>
</evidence>
<keyword evidence="1" id="KW-0963">Cytoplasm</keyword>
<dbReference type="GO" id="GO:0000049">
    <property type="term" value="F:tRNA binding"/>
    <property type="evidence" value="ECO:0007669"/>
    <property type="project" value="InterPro"/>
</dbReference>
<dbReference type="GO" id="GO:0005524">
    <property type="term" value="F:ATP binding"/>
    <property type="evidence" value="ECO:0007669"/>
    <property type="project" value="UniProtKB-KW"/>
</dbReference>
<keyword evidence="3" id="KW-0547">Nucleotide-binding</keyword>
<keyword evidence="12" id="KW-1185">Reference proteome</keyword>
<dbReference type="AlphaFoldDB" id="A0A1I3TZ43"/>
<dbReference type="STRING" id="46223.SAMN05421852_12051"/>
<reference evidence="11 12" key="1">
    <citation type="submission" date="2016-10" db="EMBL/GenBank/DDBJ databases">
        <authorList>
            <person name="de Groot N.N."/>
        </authorList>
    </citation>
    <scope>NUCLEOTIDE SEQUENCE [LARGE SCALE GENOMIC DNA]</scope>
    <source>
        <strain evidence="11 12">DSM 44778</strain>
    </source>
</reference>
<evidence type="ECO:0000256" key="2">
    <source>
        <dbReference type="ARBA" id="ARBA00022598"/>
    </source>
</evidence>
<accession>A0A1I3TZ43</accession>
<dbReference type="Pfam" id="PF08264">
    <property type="entry name" value="Anticodon_1"/>
    <property type="match status" value="1"/>
</dbReference>
<evidence type="ECO:0000259" key="9">
    <source>
        <dbReference type="Pfam" id="PF00133"/>
    </source>
</evidence>
<dbReference type="InterPro" id="IPR023586">
    <property type="entry name" value="Ile-tRNA-ligase_type2"/>
</dbReference>
<name>A0A1I3TZ43_9BACL</name>
<dbReference type="GO" id="GO:0004822">
    <property type="term" value="F:isoleucine-tRNA ligase activity"/>
    <property type="evidence" value="ECO:0007669"/>
    <property type="project" value="UniProtKB-EC"/>
</dbReference>
<dbReference type="SUPFAM" id="SSF52374">
    <property type="entry name" value="Nucleotidylyl transferase"/>
    <property type="match status" value="1"/>
</dbReference>
<dbReference type="CDD" id="cd07961">
    <property type="entry name" value="Anticodon_Ia_Ile_ABEc"/>
    <property type="match status" value="1"/>
</dbReference>
<keyword evidence="5" id="KW-0648">Protein biosynthesis</keyword>
<proteinExistence type="predicted"/>
<dbReference type="Gene3D" id="1.10.730.10">
    <property type="entry name" value="Isoleucyl-tRNA Synthetase, Domain 1"/>
    <property type="match status" value="1"/>
</dbReference>
<dbReference type="PANTHER" id="PTHR42780">
    <property type="entry name" value="SOLEUCYL-TRNA SYNTHETASE"/>
    <property type="match status" value="1"/>
</dbReference>
<dbReference type="InterPro" id="IPR033709">
    <property type="entry name" value="Anticodon_Ile_ABEc"/>
</dbReference>
<dbReference type="Gene3D" id="3.40.50.620">
    <property type="entry name" value="HUPs"/>
    <property type="match status" value="1"/>
</dbReference>
<dbReference type="PANTHER" id="PTHR42780:SF1">
    <property type="entry name" value="ISOLEUCINE--TRNA LIGASE, CYTOPLASMIC"/>
    <property type="match status" value="1"/>
</dbReference>
<evidence type="ECO:0000256" key="7">
    <source>
        <dbReference type="ARBA" id="ARBA00025217"/>
    </source>
</evidence>
<feature type="domain" description="Methionyl/Valyl/Leucyl/Isoleucyl-tRNA synthetase anticodon-binding" evidence="10">
    <location>
        <begin position="203"/>
        <end position="348"/>
    </location>
</feature>
<evidence type="ECO:0000256" key="8">
    <source>
        <dbReference type="ARBA" id="ARBA00048359"/>
    </source>
</evidence>
<dbReference type="Pfam" id="PF00133">
    <property type="entry name" value="tRNA-synt_1"/>
    <property type="match status" value="1"/>
</dbReference>
<keyword evidence="6 11" id="KW-0030">Aminoacyl-tRNA synthetase</keyword>
<dbReference type="InterPro" id="IPR002301">
    <property type="entry name" value="Ile-tRNA-ligase"/>
</dbReference>
<dbReference type="EMBL" id="FORR01000020">
    <property type="protein sequence ID" value="SFJ75902.1"/>
    <property type="molecule type" value="Genomic_DNA"/>
</dbReference>
<protein>
    <submittedName>
        <fullName evidence="11">Isoleucyl-tRNA synthetase</fullName>
    </submittedName>
</protein>
<evidence type="ECO:0000256" key="4">
    <source>
        <dbReference type="ARBA" id="ARBA00022840"/>
    </source>
</evidence>
<dbReference type="InterPro" id="IPR009080">
    <property type="entry name" value="tRNAsynth_Ia_anticodon-bd"/>
</dbReference>
<gene>
    <name evidence="11" type="ORF">SAMN05421852_12051</name>
</gene>
<organism evidence="11 12">
    <name type="scientific">Thermoflavimicrobium dichotomicum</name>
    <dbReference type="NCBI Taxonomy" id="46223"/>
    <lineage>
        <taxon>Bacteria</taxon>
        <taxon>Bacillati</taxon>
        <taxon>Bacillota</taxon>
        <taxon>Bacilli</taxon>
        <taxon>Bacillales</taxon>
        <taxon>Thermoactinomycetaceae</taxon>
        <taxon>Thermoflavimicrobium</taxon>
    </lineage>
</organism>
<dbReference type="InterPro" id="IPR002300">
    <property type="entry name" value="aa-tRNA-synth_Ia"/>
</dbReference>
<evidence type="ECO:0000259" key="10">
    <source>
        <dbReference type="Pfam" id="PF08264"/>
    </source>
</evidence>
<keyword evidence="2" id="KW-0436">Ligase</keyword>
<dbReference type="InterPro" id="IPR014729">
    <property type="entry name" value="Rossmann-like_a/b/a_fold"/>
</dbReference>
<dbReference type="PRINTS" id="PR00984">
    <property type="entry name" value="TRNASYNTHILE"/>
</dbReference>
<sequence>MRAKSIEPIDENLELHKPYVDEVKLKSPNCLGIMERTPEVIDVWFDSGSMPFAQYHYPFENEQLFDEQYPADMICEGIDQTRGWFFSLLAVSTLLNGKTPYKSVLSTGHILDEKGQKMSKSKGNVIDPWEIIEEYGADAFRWALLSDSAPWNSKRFSKQIVVEAKSKVIDTLNNAHAFFTLYASIDNFDQAQFPLKKSENKLDRWVLSRLNSVLREVRKGLETNDFLNPAKNIESFINDLSNWYIRRSRDRFWDSEMSDDKISAYQTLYEVLVKVSMMIAPFTPFIAEEIYRNLVGTGSVHLTDYPEVDEAAIDETLEQDMLTVRQIVELARNIRNETGIKTRQPLSELIVMLDRDLNLSDYEDIIKDEINVKKIRIERSDSGFVDFSLKLNLKVAGPKYGKNVGVLQNYLRQLTPEQAKEIVENEQFDLETATGEKLTIVKEELLIDKQAKQGFAATSGNQMTVALNTRITKELKQEGLVREVVRAIQDYRKKLDLPVEKKVKLVLNVDEELKEAIECFKDILFKNVLLLQVSYGKFKDMEVVSIDHKKLGMFIHVD</sequence>
<keyword evidence="4" id="KW-0067">ATP-binding</keyword>
<evidence type="ECO:0000256" key="5">
    <source>
        <dbReference type="ARBA" id="ARBA00022917"/>
    </source>
</evidence>
<evidence type="ECO:0000256" key="6">
    <source>
        <dbReference type="ARBA" id="ARBA00023146"/>
    </source>
</evidence>
<evidence type="ECO:0000256" key="1">
    <source>
        <dbReference type="ARBA" id="ARBA00022490"/>
    </source>
</evidence>
<dbReference type="Proteomes" id="UP000199545">
    <property type="component" value="Unassembled WGS sequence"/>
</dbReference>
<dbReference type="Pfam" id="PF19302">
    <property type="entry name" value="DUF5915"/>
    <property type="match status" value="1"/>
</dbReference>
<comment type="catalytic activity">
    <reaction evidence="8">
        <text>tRNA(Ile) + L-isoleucine + ATP = L-isoleucyl-tRNA(Ile) + AMP + diphosphate</text>
        <dbReference type="Rhea" id="RHEA:11060"/>
        <dbReference type="Rhea" id="RHEA-COMP:9666"/>
        <dbReference type="Rhea" id="RHEA-COMP:9695"/>
        <dbReference type="ChEBI" id="CHEBI:30616"/>
        <dbReference type="ChEBI" id="CHEBI:33019"/>
        <dbReference type="ChEBI" id="CHEBI:58045"/>
        <dbReference type="ChEBI" id="CHEBI:78442"/>
        <dbReference type="ChEBI" id="CHEBI:78528"/>
        <dbReference type="ChEBI" id="CHEBI:456215"/>
        <dbReference type="EC" id="6.1.1.5"/>
    </reaction>
</comment>
<feature type="domain" description="Aminoacyl-tRNA synthetase class Ia" evidence="9">
    <location>
        <begin position="31"/>
        <end position="147"/>
    </location>
</feature>
<evidence type="ECO:0000256" key="3">
    <source>
        <dbReference type="ARBA" id="ARBA00022741"/>
    </source>
</evidence>
<dbReference type="InterPro" id="IPR013155">
    <property type="entry name" value="M/V/L/I-tRNA-synth_anticd-bd"/>
</dbReference>